<name>A0ABP0KWU1_9DINO</name>
<evidence type="ECO:0000313" key="2">
    <source>
        <dbReference type="Proteomes" id="UP001642464"/>
    </source>
</evidence>
<sequence>MFASSPWQSSSLSLNDLSCMSLGLINIALALDSNAWNLATTSATTSAKRHQPESAEWSRKTNQLFGAGHKECSKSPSVVEKSRLWLVTNISDCIFVYAMYKQVRCVCVWVCLSMCVSSSEVVSAWVEQVQSRVLIGCPSSGACHEVMIGPVQEEVELYFRCTKDLSLEPRTSHTS</sequence>
<evidence type="ECO:0000313" key="1">
    <source>
        <dbReference type="EMBL" id="CAK9031363.1"/>
    </source>
</evidence>
<reference evidence="1 2" key="1">
    <citation type="submission" date="2024-02" db="EMBL/GenBank/DDBJ databases">
        <authorList>
            <person name="Chen Y."/>
            <person name="Shah S."/>
            <person name="Dougan E. K."/>
            <person name="Thang M."/>
            <person name="Chan C."/>
        </authorList>
    </citation>
    <scope>NUCLEOTIDE SEQUENCE [LARGE SCALE GENOMIC DNA]</scope>
</reference>
<gene>
    <name evidence="1" type="ORF">SCF082_LOCUS19613</name>
</gene>
<dbReference type="Proteomes" id="UP001642464">
    <property type="component" value="Unassembled WGS sequence"/>
</dbReference>
<keyword evidence="2" id="KW-1185">Reference proteome</keyword>
<proteinExistence type="predicted"/>
<comment type="caution">
    <text evidence="1">The sequence shown here is derived from an EMBL/GenBank/DDBJ whole genome shotgun (WGS) entry which is preliminary data.</text>
</comment>
<dbReference type="EMBL" id="CAXAMM010013436">
    <property type="protein sequence ID" value="CAK9031363.1"/>
    <property type="molecule type" value="Genomic_DNA"/>
</dbReference>
<protein>
    <submittedName>
        <fullName evidence="1">Uncharacterized protein</fullName>
    </submittedName>
</protein>
<organism evidence="1 2">
    <name type="scientific">Durusdinium trenchii</name>
    <dbReference type="NCBI Taxonomy" id="1381693"/>
    <lineage>
        <taxon>Eukaryota</taxon>
        <taxon>Sar</taxon>
        <taxon>Alveolata</taxon>
        <taxon>Dinophyceae</taxon>
        <taxon>Suessiales</taxon>
        <taxon>Symbiodiniaceae</taxon>
        <taxon>Durusdinium</taxon>
    </lineage>
</organism>
<accession>A0ABP0KWU1</accession>